<evidence type="ECO:0000259" key="8">
    <source>
        <dbReference type="PROSITE" id="PS50893"/>
    </source>
</evidence>
<dbReference type="InterPro" id="IPR003439">
    <property type="entry name" value="ABC_transporter-like_ATP-bd"/>
</dbReference>
<dbReference type="SUPFAM" id="SSF52540">
    <property type="entry name" value="P-loop containing nucleoside triphosphate hydrolases"/>
    <property type="match status" value="1"/>
</dbReference>
<dbReference type="GO" id="GO:0005524">
    <property type="term" value="F:ATP binding"/>
    <property type="evidence" value="ECO:0007669"/>
    <property type="project" value="UniProtKB-KW"/>
</dbReference>
<feature type="transmembrane region" description="Helical" evidence="7">
    <location>
        <begin position="235"/>
        <end position="256"/>
    </location>
</feature>
<sequence>MKKILLKHKIYLCSFILCTFFAGMVSVSFAYIVQQFISAIQTKSVFYFKCSIILFLCFVVLNFSINKVQAILQANIQKKLHLEIKNRLMNYCLQMDFETQLNTSLGEKINYFEYYISVYEEYFLESILTIISSAFLLFSSMFYLIKINFIIALSIFVLGILSLFLPVFFGNIINDLIIKNAEYSSIYLTKIKEIITGIGVIKSFNVNRLFLGEFQHCLVDLENSSKRLKVKNAELNQLSASFQYIVIVVCLLLSGWNVLKGNLTLGELIALTQISNMVINPIQQLGNSIIDIIGSKEVRNRIESMIDSQQSVQELDNFDEKVERIVLSNVEFALNNGKKILNDINVEFEKDKKYAIIGVNGSGKSSLANVIAGINKNYTGNLIINGKNVKSYSVKDIIMVAQKATLFNKTIRDNILLGRNISDDILKKLLNSMSVSVEFLDRKPVSDEGNDVSGGEAKKINIARALLSDSSVLILDEFDASLDVNSKNVIEELLLQQKKMMIFITHNIEQHFLEKMDSIIVMRDGKIIKCGRYQEIVSYIEGECK</sequence>
<dbReference type="GO" id="GO:0015421">
    <property type="term" value="F:ABC-type oligopeptide transporter activity"/>
    <property type="evidence" value="ECO:0007669"/>
    <property type="project" value="TreeGrafter"/>
</dbReference>
<evidence type="ECO:0000313" key="10">
    <source>
        <dbReference type="EMBL" id="OUZ18028.1"/>
    </source>
</evidence>
<dbReference type="Proteomes" id="UP000196503">
    <property type="component" value="Unassembled WGS sequence"/>
</dbReference>
<organism evidence="10 11">
    <name type="scientific">Enterococcus cecorum</name>
    <dbReference type="NCBI Taxonomy" id="44008"/>
    <lineage>
        <taxon>Bacteria</taxon>
        <taxon>Bacillati</taxon>
        <taxon>Bacillota</taxon>
        <taxon>Bacilli</taxon>
        <taxon>Lactobacillales</taxon>
        <taxon>Enterococcaceae</taxon>
        <taxon>Enterococcus</taxon>
    </lineage>
</organism>
<evidence type="ECO:0000256" key="7">
    <source>
        <dbReference type="SAM" id="Phobius"/>
    </source>
</evidence>
<dbReference type="PROSITE" id="PS50893">
    <property type="entry name" value="ABC_TRANSPORTER_2"/>
    <property type="match status" value="1"/>
</dbReference>
<feature type="transmembrane region" description="Helical" evidence="7">
    <location>
        <begin position="149"/>
        <end position="169"/>
    </location>
</feature>
<keyword evidence="5 7" id="KW-1133">Transmembrane helix</keyword>
<evidence type="ECO:0000256" key="4">
    <source>
        <dbReference type="ARBA" id="ARBA00022840"/>
    </source>
</evidence>
<comment type="caution">
    <text evidence="10">The sequence shown here is derived from an EMBL/GenBank/DDBJ whole genome shotgun (WGS) entry which is preliminary data.</text>
</comment>
<evidence type="ECO:0000256" key="6">
    <source>
        <dbReference type="ARBA" id="ARBA00023136"/>
    </source>
</evidence>
<comment type="subcellular location">
    <subcellularLocation>
        <location evidence="1">Cell membrane</location>
        <topology evidence="1">Multi-pass membrane protein</topology>
    </subcellularLocation>
</comment>
<dbReference type="CDD" id="cd07346">
    <property type="entry name" value="ABC_6TM_exporters"/>
    <property type="match status" value="1"/>
</dbReference>
<evidence type="ECO:0000256" key="3">
    <source>
        <dbReference type="ARBA" id="ARBA00022741"/>
    </source>
</evidence>
<feature type="domain" description="ABC transporter" evidence="8">
    <location>
        <begin position="325"/>
        <end position="544"/>
    </location>
</feature>
<name>A0A200HZ83_9ENTE</name>
<reference evidence="10 11" key="1">
    <citation type="submission" date="2017-05" db="EMBL/GenBank/DDBJ databases">
        <title>The Genome Sequence of Enterococcus faecium 2D5_DIV0622.</title>
        <authorList>
            <consortium name="The Broad Institute Genomics Platform"/>
            <consortium name="The Broad Institute Genomic Center for Infectious Diseases"/>
            <person name="Earl A."/>
            <person name="Manson A."/>
            <person name="Schwartman J."/>
            <person name="Gilmore M."/>
            <person name="Abouelleil A."/>
            <person name="Cao P."/>
            <person name="Chapman S."/>
            <person name="Cusick C."/>
            <person name="Shea T."/>
            <person name="Young S."/>
            <person name="Neafsey D."/>
            <person name="Nusbaum C."/>
            <person name="Birren B."/>
        </authorList>
    </citation>
    <scope>NUCLEOTIDE SEQUENCE [LARGE SCALE GENOMIC DNA]</scope>
    <source>
        <strain evidence="10 11">2D5_DIV0622</strain>
    </source>
</reference>
<gene>
    <name evidence="10" type="ORF">A5869_001510</name>
</gene>
<evidence type="ECO:0000256" key="1">
    <source>
        <dbReference type="ARBA" id="ARBA00004651"/>
    </source>
</evidence>
<dbReference type="InterPro" id="IPR036640">
    <property type="entry name" value="ABC1_TM_sf"/>
</dbReference>
<dbReference type="SMART" id="SM00382">
    <property type="entry name" value="AAA"/>
    <property type="match status" value="1"/>
</dbReference>
<dbReference type="InterPro" id="IPR003593">
    <property type="entry name" value="AAA+_ATPase"/>
</dbReference>
<evidence type="ECO:0000313" key="11">
    <source>
        <dbReference type="Proteomes" id="UP000196503"/>
    </source>
</evidence>
<keyword evidence="6 7" id="KW-0472">Membrane</keyword>
<dbReference type="PANTHER" id="PTHR43394:SF1">
    <property type="entry name" value="ATP-BINDING CASSETTE SUB-FAMILY B MEMBER 10, MITOCHONDRIAL"/>
    <property type="match status" value="1"/>
</dbReference>
<feature type="domain" description="ABC transmembrane type-1" evidence="9">
    <location>
        <begin position="16"/>
        <end position="294"/>
    </location>
</feature>
<evidence type="ECO:0008006" key="12">
    <source>
        <dbReference type="Google" id="ProtNLM"/>
    </source>
</evidence>
<dbReference type="Pfam" id="PF00664">
    <property type="entry name" value="ABC_membrane"/>
    <property type="match status" value="1"/>
</dbReference>
<dbReference type="Gene3D" id="3.40.50.300">
    <property type="entry name" value="P-loop containing nucleotide triphosphate hydrolases"/>
    <property type="match status" value="1"/>
</dbReference>
<dbReference type="GO" id="GO:0016887">
    <property type="term" value="F:ATP hydrolysis activity"/>
    <property type="evidence" value="ECO:0007669"/>
    <property type="project" value="InterPro"/>
</dbReference>
<dbReference type="InterPro" id="IPR011527">
    <property type="entry name" value="ABC1_TM_dom"/>
</dbReference>
<dbReference type="InterPro" id="IPR027417">
    <property type="entry name" value="P-loop_NTPase"/>
</dbReference>
<dbReference type="RefSeq" id="WP_087663364.1">
    <property type="nucleotide sequence ID" value="NZ_NIBL01000002.1"/>
</dbReference>
<dbReference type="PROSITE" id="PS50929">
    <property type="entry name" value="ABC_TM1F"/>
    <property type="match status" value="1"/>
</dbReference>
<protein>
    <recommendedName>
        <fullName evidence="12">ABC transporter ATP-binding protein</fullName>
    </recommendedName>
</protein>
<dbReference type="GO" id="GO:0005886">
    <property type="term" value="C:plasma membrane"/>
    <property type="evidence" value="ECO:0007669"/>
    <property type="project" value="UniProtKB-SubCell"/>
</dbReference>
<evidence type="ECO:0000259" key="9">
    <source>
        <dbReference type="PROSITE" id="PS50929"/>
    </source>
</evidence>
<dbReference type="SUPFAM" id="SSF90123">
    <property type="entry name" value="ABC transporter transmembrane region"/>
    <property type="match status" value="1"/>
</dbReference>
<dbReference type="PANTHER" id="PTHR43394">
    <property type="entry name" value="ATP-DEPENDENT PERMEASE MDL1, MITOCHONDRIAL"/>
    <property type="match status" value="1"/>
</dbReference>
<keyword evidence="4" id="KW-0067">ATP-binding</keyword>
<dbReference type="InterPro" id="IPR039421">
    <property type="entry name" value="Type_1_exporter"/>
</dbReference>
<keyword evidence="2 7" id="KW-0812">Transmembrane</keyword>
<evidence type="ECO:0000256" key="5">
    <source>
        <dbReference type="ARBA" id="ARBA00022989"/>
    </source>
</evidence>
<keyword evidence="3" id="KW-0547">Nucleotide-binding</keyword>
<feature type="transmembrane region" description="Helical" evidence="7">
    <location>
        <begin position="122"/>
        <end position="143"/>
    </location>
</feature>
<evidence type="ECO:0000256" key="2">
    <source>
        <dbReference type="ARBA" id="ARBA00022692"/>
    </source>
</evidence>
<dbReference type="AlphaFoldDB" id="A0A200HZ83"/>
<dbReference type="EMBL" id="NIBL01000002">
    <property type="protein sequence ID" value="OUZ18028.1"/>
    <property type="molecule type" value="Genomic_DNA"/>
</dbReference>
<dbReference type="Pfam" id="PF00005">
    <property type="entry name" value="ABC_tran"/>
    <property type="match status" value="1"/>
</dbReference>
<feature type="transmembrane region" description="Helical" evidence="7">
    <location>
        <begin position="46"/>
        <end position="65"/>
    </location>
</feature>
<dbReference type="PROSITE" id="PS00211">
    <property type="entry name" value="ABC_TRANSPORTER_1"/>
    <property type="match status" value="1"/>
</dbReference>
<accession>A0A200HZ83</accession>
<proteinExistence type="predicted"/>
<dbReference type="CDD" id="cd03228">
    <property type="entry name" value="ABCC_MRP_Like"/>
    <property type="match status" value="1"/>
</dbReference>
<dbReference type="Gene3D" id="1.20.1560.10">
    <property type="entry name" value="ABC transporter type 1, transmembrane domain"/>
    <property type="match status" value="1"/>
</dbReference>
<dbReference type="InterPro" id="IPR017871">
    <property type="entry name" value="ABC_transporter-like_CS"/>
</dbReference>